<reference evidence="2" key="1">
    <citation type="submission" date="2023-01" db="EMBL/GenBank/DDBJ databases">
        <title>Xenophilus mangrovi sp. nov., isolated from soil of Mangrove nature reserve.</title>
        <authorList>
            <person name="Xu S."/>
            <person name="Liu Z."/>
            <person name="Xu Y."/>
        </authorList>
    </citation>
    <scope>NUCLEOTIDE SEQUENCE</scope>
    <source>
        <strain evidence="2">YW8</strain>
    </source>
</reference>
<name>A0AAE3SYI4_9BURK</name>
<accession>A0AAE3SYI4</accession>
<dbReference type="GO" id="GO:0016757">
    <property type="term" value="F:glycosyltransferase activity"/>
    <property type="evidence" value="ECO:0007669"/>
    <property type="project" value="UniProtKB-KW"/>
</dbReference>
<organism evidence="2 3">
    <name type="scientific">Xenophilus arseniciresistens</name>
    <dbReference type="NCBI Taxonomy" id="1283306"/>
    <lineage>
        <taxon>Bacteria</taxon>
        <taxon>Pseudomonadati</taxon>
        <taxon>Pseudomonadota</taxon>
        <taxon>Betaproteobacteria</taxon>
        <taxon>Burkholderiales</taxon>
        <taxon>Comamonadaceae</taxon>
        <taxon>Xenophilus</taxon>
    </lineage>
</organism>
<protein>
    <submittedName>
        <fullName evidence="2">Glycosyltransferase</fullName>
        <ecNumber evidence="2">2.4.-.-</ecNumber>
    </submittedName>
</protein>
<evidence type="ECO:0000313" key="2">
    <source>
        <dbReference type="EMBL" id="MDA7414861.1"/>
    </source>
</evidence>
<dbReference type="RefSeq" id="WP_271426137.1">
    <property type="nucleotide sequence ID" value="NZ_JAQIPB010000001.1"/>
</dbReference>
<sequence length="353" mass="37352">MPLKIAIAHHATAGLAHDACVLADALLAAQPQARVLEWTLPDWVMSDGGRPIAPPPQLQAHAPFDLLFLLEHAHPNAPLLERSFARRVIHVPNPEWLGAQDEAVLRSGAIDAVLAKTRHGHALLQGLLAQAGTATGPRPACVYTGWTSADPGPSERVDHAAPPTALHVAGTSSQKGSQVLLQAWRSRPDLAPLTLAAQAGGPLRLDFALQAAPNLTLHLSALAPQALRALQRQSALHLCPSAAEGFGHTLNEARAVGAVLLTTGAPPMDEFVVDGVSGLCIPVRAGQSQPHHRSTAYFVHADDVCATVERALALSPAQRQRMGQAARAAYEQERAAFHQRMAQLIEALHGAHP</sequence>
<feature type="domain" description="Glycosyl transferase family 1" evidence="1">
    <location>
        <begin position="163"/>
        <end position="284"/>
    </location>
</feature>
<dbReference type="AlphaFoldDB" id="A0AAE3SYI4"/>
<gene>
    <name evidence="2" type="ORF">PGB34_00660</name>
</gene>
<dbReference type="InterPro" id="IPR001296">
    <property type="entry name" value="Glyco_trans_1"/>
</dbReference>
<dbReference type="EC" id="2.4.-.-" evidence="2"/>
<evidence type="ECO:0000259" key="1">
    <source>
        <dbReference type="Pfam" id="PF00534"/>
    </source>
</evidence>
<keyword evidence="2" id="KW-0328">Glycosyltransferase</keyword>
<comment type="caution">
    <text evidence="2">The sequence shown here is derived from an EMBL/GenBank/DDBJ whole genome shotgun (WGS) entry which is preliminary data.</text>
</comment>
<evidence type="ECO:0000313" key="3">
    <source>
        <dbReference type="Proteomes" id="UP001212602"/>
    </source>
</evidence>
<proteinExistence type="predicted"/>
<dbReference type="Pfam" id="PF00534">
    <property type="entry name" value="Glycos_transf_1"/>
    <property type="match status" value="1"/>
</dbReference>
<dbReference type="EMBL" id="JAQIPB010000001">
    <property type="protein sequence ID" value="MDA7414861.1"/>
    <property type="molecule type" value="Genomic_DNA"/>
</dbReference>
<dbReference type="Proteomes" id="UP001212602">
    <property type="component" value="Unassembled WGS sequence"/>
</dbReference>
<dbReference type="SUPFAM" id="SSF53756">
    <property type="entry name" value="UDP-Glycosyltransferase/glycogen phosphorylase"/>
    <property type="match status" value="1"/>
</dbReference>
<dbReference type="Gene3D" id="3.40.50.2000">
    <property type="entry name" value="Glycogen Phosphorylase B"/>
    <property type="match status" value="1"/>
</dbReference>
<keyword evidence="2" id="KW-0808">Transferase</keyword>
<keyword evidence="3" id="KW-1185">Reference proteome</keyword>